<name>A0A1A5YDW4_9BACL</name>
<protein>
    <recommendedName>
        <fullName evidence="3">AIM24 family protein</fullName>
    </recommendedName>
</protein>
<reference evidence="1 2" key="1">
    <citation type="submission" date="2016-05" db="EMBL/GenBank/DDBJ databases">
        <title>Paenibacillus oryzae. sp. nov., isolated from the rice root.</title>
        <authorList>
            <person name="Zhang J."/>
            <person name="Zhang X."/>
        </authorList>
    </citation>
    <scope>NUCLEOTIDE SEQUENCE [LARGE SCALE GENOMIC DNA]</scope>
    <source>
        <strain evidence="1 2">1DrF-4</strain>
    </source>
</reference>
<evidence type="ECO:0000313" key="2">
    <source>
        <dbReference type="Proteomes" id="UP000092024"/>
    </source>
</evidence>
<dbReference type="AlphaFoldDB" id="A0A1A5YDW4"/>
<dbReference type="InterPro" id="IPR016031">
    <property type="entry name" value="Trp_RNA-bd_attenuator-like_dom"/>
</dbReference>
<gene>
    <name evidence="1" type="ORF">A7K91_17805</name>
</gene>
<dbReference type="EMBL" id="LYPA01000069">
    <property type="protein sequence ID" value="OBR63772.1"/>
    <property type="molecule type" value="Genomic_DNA"/>
</dbReference>
<dbReference type="OrthoDB" id="2632108at2"/>
<accession>A0A1A5YDW4</accession>
<dbReference type="Gene3D" id="3.60.160.10">
    <property type="entry name" value="Mitochondrial biogenesis AIM24"/>
    <property type="match status" value="1"/>
</dbReference>
<sequence>MEATFPAAIGHVKVTLDEADKLHVLHPGAIIAYQGSPEQRQDHFMNLAGVYRKKKWLRALLSGPSEFIIGLPPGCSLATVAIGPDSDLLFDYRHVLYFTDGMQLKNVIQKIKNVWITRELIRMRFTGPGELGIITSGDIAVLQLDKEQPLYVNSSSLVAYPANASIQLAVYGNQLSSQSMNVQWKISGDGPVLIQTGLHGKELEHPLQNDGFFKRLLREVLPFGSVYIK</sequence>
<proteinExistence type="predicted"/>
<evidence type="ECO:0000313" key="1">
    <source>
        <dbReference type="EMBL" id="OBR63772.1"/>
    </source>
</evidence>
<dbReference type="Pfam" id="PF01987">
    <property type="entry name" value="AIM24"/>
    <property type="match status" value="1"/>
</dbReference>
<organism evidence="1 2">
    <name type="scientific">Paenibacillus oryzae</name>
    <dbReference type="NCBI Taxonomy" id="1844972"/>
    <lineage>
        <taxon>Bacteria</taxon>
        <taxon>Bacillati</taxon>
        <taxon>Bacillota</taxon>
        <taxon>Bacilli</taxon>
        <taxon>Bacillales</taxon>
        <taxon>Paenibacillaceae</taxon>
        <taxon>Paenibacillus</taxon>
    </lineage>
</organism>
<dbReference type="Proteomes" id="UP000092024">
    <property type="component" value="Unassembled WGS sequence"/>
</dbReference>
<evidence type="ECO:0008006" key="3">
    <source>
        <dbReference type="Google" id="ProtNLM"/>
    </source>
</evidence>
<dbReference type="STRING" id="1844972.A7K91_17805"/>
<dbReference type="RefSeq" id="WP_068685707.1">
    <property type="nucleotide sequence ID" value="NZ_LYPA01000069.1"/>
</dbReference>
<dbReference type="SUPFAM" id="SSF51219">
    <property type="entry name" value="TRAP-like"/>
    <property type="match status" value="1"/>
</dbReference>
<keyword evidence="2" id="KW-1185">Reference proteome</keyword>
<comment type="caution">
    <text evidence="1">The sequence shown here is derived from an EMBL/GenBank/DDBJ whole genome shotgun (WGS) entry which is preliminary data.</text>
</comment>
<dbReference type="InterPro" id="IPR002838">
    <property type="entry name" value="AIM24"/>
</dbReference>
<dbReference type="InterPro" id="IPR036983">
    <property type="entry name" value="AIM24_sf"/>
</dbReference>